<gene>
    <name evidence="1" type="ORF">LOSG293_510070</name>
</gene>
<dbReference type="EMBL" id="BBJM01000051">
    <property type="protein sequence ID" value="GAK48709.1"/>
    <property type="molecule type" value="Genomic_DNA"/>
</dbReference>
<dbReference type="AlphaFoldDB" id="A0A081BKZ1"/>
<dbReference type="Proteomes" id="UP000028700">
    <property type="component" value="Unassembled WGS sequence"/>
</dbReference>
<evidence type="ECO:0000313" key="2">
    <source>
        <dbReference type="Proteomes" id="UP000028700"/>
    </source>
</evidence>
<proteinExistence type="predicted"/>
<evidence type="ECO:0000313" key="1">
    <source>
        <dbReference type="EMBL" id="GAK48709.1"/>
    </source>
</evidence>
<sequence>MDIQFLHEPGNPSWTAPKLQWLKFQIQFMVALHNTVSLLKFRKDPQNPLFQARIFGPAF</sequence>
<protein>
    <submittedName>
        <fullName evidence="1">Uncharacterized protein</fullName>
    </submittedName>
</protein>
<reference evidence="1" key="1">
    <citation type="journal article" date="2014" name="Genome Announc.">
        <title>Draft Genome Sequence of Lactobacillus oryzae Strain SG293T.</title>
        <authorList>
            <person name="Tanizawa Y."/>
            <person name="Fujisawa T."/>
            <person name="Mochizuki T."/>
            <person name="Kaminuma E."/>
            <person name="Nakamura Y."/>
            <person name="Tohno M."/>
        </authorList>
    </citation>
    <scope>NUCLEOTIDE SEQUENCE [LARGE SCALE GENOMIC DNA]</scope>
    <source>
        <strain evidence="1">SG293</strain>
    </source>
</reference>
<accession>A0A081BKZ1</accession>
<organism evidence="1 2">
    <name type="scientific">Secundilactobacillus oryzae JCM 18671</name>
    <dbReference type="NCBI Taxonomy" id="1291743"/>
    <lineage>
        <taxon>Bacteria</taxon>
        <taxon>Bacillati</taxon>
        <taxon>Bacillota</taxon>
        <taxon>Bacilli</taxon>
        <taxon>Lactobacillales</taxon>
        <taxon>Lactobacillaceae</taxon>
        <taxon>Secundilactobacillus</taxon>
    </lineage>
</organism>
<keyword evidence="2" id="KW-1185">Reference proteome</keyword>
<comment type="caution">
    <text evidence="1">The sequence shown here is derived from an EMBL/GenBank/DDBJ whole genome shotgun (WGS) entry which is preliminary data.</text>
</comment>
<name>A0A081BKZ1_9LACO</name>